<name>A0A0D0BY20_9AGAR</name>
<evidence type="ECO:0000313" key="4">
    <source>
        <dbReference type="Proteomes" id="UP000053593"/>
    </source>
</evidence>
<reference evidence="3 4" key="1">
    <citation type="submission" date="2014-04" db="EMBL/GenBank/DDBJ databases">
        <title>Evolutionary Origins and Diversification of the Mycorrhizal Mutualists.</title>
        <authorList>
            <consortium name="DOE Joint Genome Institute"/>
            <consortium name="Mycorrhizal Genomics Consortium"/>
            <person name="Kohler A."/>
            <person name="Kuo A."/>
            <person name="Nagy L.G."/>
            <person name="Floudas D."/>
            <person name="Copeland A."/>
            <person name="Barry K.W."/>
            <person name="Cichocki N."/>
            <person name="Veneault-Fourrey C."/>
            <person name="LaButti K."/>
            <person name="Lindquist E.A."/>
            <person name="Lipzen A."/>
            <person name="Lundell T."/>
            <person name="Morin E."/>
            <person name="Murat C."/>
            <person name="Riley R."/>
            <person name="Ohm R."/>
            <person name="Sun H."/>
            <person name="Tunlid A."/>
            <person name="Henrissat B."/>
            <person name="Grigoriev I.V."/>
            <person name="Hibbett D.S."/>
            <person name="Martin F."/>
        </authorList>
    </citation>
    <scope>NUCLEOTIDE SEQUENCE [LARGE SCALE GENOMIC DNA]</scope>
    <source>
        <strain evidence="3 4">FD-317 M1</strain>
    </source>
</reference>
<feature type="region of interest" description="Disordered" evidence="1">
    <location>
        <begin position="117"/>
        <end position="137"/>
    </location>
</feature>
<dbReference type="Proteomes" id="UP000053593">
    <property type="component" value="Unassembled WGS sequence"/>
</dbReference>
<dbReference type="EMBL" id="KN834813">
    <property type="protein sequence ID" value="KIK54734.1"/>
    <property type="molecule type" value="Genomic_DNA"/>
</dbReference>
<evidence type="ECO:0000256" key="1">
    <source>
        <dbReference type="SAM" id="MobiDB-lite"/>
    </source>
</evidence>
<proteinExistence type="predicted"/>
<gene>
    <name evidence="3" type="ORF">GYMLUDRAFT_62951</name>
</gene>
<dbReference type="AlphaFoldDB" id="A0A0D0BY20"/>
<sequence>MCLIMFHHRLSYEFFSLESAVIVPVILLPIIAADALELEPAQWTVQQTVFVYVILNPCMLTQTIAIASILIVIRVGLGVNDSESNTLGFDFKTPELDIVERGVSNAAIQPFRLKYEHRQHPESSHHSTEDNTTLSTV</sequence>
<protein>
    <submittedName>
        <fullName evidence="3">Uncharacterized protein</fullName>
    </submittedName>
</protein>
<keyword evidence="2" id="KW-0812">Transmembrane</keyword>
<keyword evidence="4" id="KW-1185">Reference proteome</keyword>
<feature type="transmembrane region" description="Helical" evidence="2">
    <location>
        <begin position="12"/>
        <end position="32"/>
    </location>
</feature>
<accession>A0A0D0BY20</accession>
<dbReference type="OrthoDB" id="10549528at2759"/>
<keyword evidence="2" id="KW-0472">Membrane</keyword>
<organism evidence="3 4">
    <name type="scientific">Collybiopsis luxurians FD-317 M1</name>
    <dbReference type="NCBI Taxonomy" id="944289"/>
    <lineage>
        <taxon>Eukaryota</taxon>
        <taxon>Fungi</taxon>
        <taxon>Dikarya</taxon>
        <taxon>Basidiomycota</taxon>
        <taxon>Agaricomycotina</taxon>
        <taxon>Agaricomycetes</taxon>
        <taxon>Agaricomycetidae</taxon>
        <taxon>Agaricales</taxon>
        <taxon>Marasmiineae</taxon>
        <taxon>Omphalotaceae</taxon>
        <taxon>Collybiopsis</taxon>
        <taxon>Collybiopsis luxurians</taxon>
    </lineage>
</organism>
<feature type="compositionally biased region" description="Basic and acidic residues" evidence="1">
    <location>
        <begin position="117"/>
        <end position="129"/>
    </location>
</feature>
<evidence type="ECO:0000313" key="3">
    <source>
        <dbReference type="EMBL" id="KIK54734.1"/>
    </source>
</evidence>
<keyword evidence="2" id="KW-1133">Transmembrane helix</keyword>
<feature type="transmembrane region" description="Helical" evidence="2">
    <location>
        <begin position="52"/>
        <end position="73"/>
    </location>
</feature>
<evidence type="ECO:0000256" key="2">
    <source>
        <dbReference type="SAM" id="Phobius"/>
    </source>
</evidence>
<dbReference type="HOGENOM" id="CLU_1865359_0_0_1"/>